<keyword evidence="2" id="KW-1185">Reference proteome</keyword>
<dbReference type="Proteomes" id="UP000652219">
    <property type="component" value="Unassembled WGS sequence"/>
</dbReference>
<gene>
    <name evidence="1" type="ORF">CSOJ01_12395</name>
</gene>
<dbReference type="EMBL" id="WIGN01000316">
    <property type="protein sequence ID" value="KAF6799582.1"/>
    <property type="molecule type" value="Genomic_DNA"/>
</dbReference>
<organism evidence="1 2">
    <name type="scientific">Colletotrichum sojae</name>
    <dbReference type="NCBI Taxonomy" id="2175907"/>
    <lineage>
        <taxon>Eukaryota</taxon>
        <taxon>Fungi</taxon>
        <taxon>Dikarya</taxon>
        <taxon>Ascomycota</taxon>
        <taxon>Pezizomycotina</taxon>
        <taxon>Sordariomycetes</taxon>
        <taxon>Hypocreomycetidae</taxon>
        <taxon>Glomerellales</taxon>
        <taxon>Glomerellaceae</taxon>
        <taxon>Colletotrichum</taxon>
        <taxon>Colletotrichum orchidearum species complex</taxon>
    </lineage>
</organism>
<evidence type="ECO:0000313" key="1">
    <source>
        <dbReference type="EMBL" id="KAF6799582.1"/>
    </source>
</evidence>
<evidence type="ECO:0000313" key="2">
    <source>
        <dbReference type="Proteomes" id="UP000652219"/>
    </source>
</evidence>
<proteinExistence type="predicted"/>
<dbReference type="AlphaFoldDB" id="A0A8H6IVP7"/>
<protein>
    <submittedName>
        <fullName evidence="1">Uncharacterized protein</fullName>
    </submittedName>
</protein>
<comment type="caution">
    <text evidence="1">The sequence shown here is derived from an EMBL/GenBank/DDBJ whole genome shotgun (WGS) entry which is preliminary data.</text>
</comment>
<name>A0A8H6IVP7_9PEZI</name>
<sequence length="151" mass="18006">MAYSFLAINCMDRGNSALVSQRIKKVQDHLLEITNFRDGKDEPPTANWISDRLTYPSVFDSAESAVQRRHRETPEIQAEEGETSVNDVLEERKREALMEFYRMLRKRRERDYRELYKIKQLQSSKQAMNASVKKLKRRRFWNRKESSFTVV</sequence>
<reference evidence="1 2" key="1">
    <citation type="journal article" date="2020" name="Phytopathology">
        <title>Genome Sequence Resources of Colletotrichum truncatum, C. plurivorum, C. musicola, and C. sojae: Four Species Pathogenic to Soybean (Glycine max).</title>
        <authorList>
            <person name="Rogerio F."/>
            <person name="Boufleur T.R."/>
            <person name="Ciampi-Guillardi M."/>
            <person name="Sukno S.A."/>
            <person name="Thon M.R."/>
            <person name="Massola Junior N.S."/>
            <person name="Baroncelli R."/>
        </authorList>
    </citation>
    <scope>NUCLEOTIDE SEQUENCE [LARGE SCALE GENOMIC DNA]</scope>
    <source>
        <strain evidence="1 2">LFN0009</strain>
    </source>
</reference>
<accession>A0A8H6IVP7</accession>